<sequence length="214" mass="23654">MVSRLRRATLPICSDGFVGKVVGSLKERKLWEMDKLLRRGFRVHAWDGRTPHALLDADRQIIAILAGQPNDAMWGEAVSNVSTTLASVEKTCTFSRLQRSHRRGRFPTLATGISHGGGQRKPQDIYNTAANQMKLTELCCNCGIQQIASFENGAFAAFAPKAFGRAAVCLQELYNHKPSLRQNFPNSIYPTATFNFGPNAVCFDHTNEKNSPAT</sequence>
<dbReference type="OrthoDB" id="2743413at2759"/>
<reference evidence="1 2" key="1">
    <citation type="journal article" date="2018" name="Sci. Rep.">
        <title>Genome sequence of the cauliflower mushroom Sparassis crispa (Hanabiratake) and its association with beneficial usage.</title>
        <authorList>
            <person name="Kiyama R."/>
            <person name="Furutani Y."/>
            <person name="Kawaguchi K."/>
            <person name="Nakanishi T."/>
        </authorList>
    </citation>
    <scope>NUCLEOTIDE SEQUENCE [LARGE SCALE GENOMIC DNA]</scope>
</reference>
<name>A0A401GDZ3_9APHY</name>
<dbReference type="STRING" id="139825.A0A401GDZ3"/>
<dbReference type="EMBL" id="BFAD01000003">
    <property type="protein sequence ID" value="GBE80333.1"/>
    <property type="molecule type" value="Genomic_DNA"/>
</dbReference>
<organism evidence="1 2">
    <name type="scientific">Sparassis crispa</name>
    <dbReference type="NCBI Taxonomy" id="139825"/>
    <lineage>
        <taxon>Eukaryota</taxon>
        <taxon>Fungi</taxon>
        <taxon>Dikarya</taxon>
        <taxon>Basidiomycota</taxon>
        <taxon>Agaricomycotina</taxon>
        <taxon>Agaricomycetes</taxon>
        <taxon>Polyporales</taxon>
        <taxon>Sparassidaceae</taxon>
        <taxon>Sparassis</taxon>
    </lineage>
</organism>
<keyword evidence="2" id="KW-1185">Reference proteome</keyword>
<dbReference type="AlphaFoldDB" id="A0A401GDZ3"/>
<dbReference type="Proteomes" id="UP000287166">
    <property type="component" value="Unassembled WGS sequence"/>
</dbReference>
<protein>
    <submittedName>
        <fullName evidence="1">Uncharacterized protein</fullName>
    </submittedName>
</protein>
<evidence type="ECO:0000313" key="2">
    <source>
        <dbReference type="Proteomes" id="UP000287166"/>
    </source>
</evidence>
<gene>
    <name evidence="1" type="ORF">SCP_0300480</name>
</gene>
<dbReference type="GeneID" id="38777250"/>
<dbReference type="InParanoid" id="A0A401GDZ3"/>
<comment type="caution">
    <text evidence="1">The sequence shown here is derived from an EMBL/GenBank/DDBJ whole genome shotgun (WGS) entry which is preliminary data.</text>
</comment>
<evidence type="ECO:0000313" key="1">
    <source>
        <dbReference type="EMBL" id="GBE80333.1"/>
    </source>
</evidence>
<dbReference type="RefSeq" id="XP_027611246.1">
    <property type="nucleotide sequence ID" value="XM_027755445.1"/>
</dbReference>
<accession>A0A401GDZ3</accession>
<proteinExistence type="predicted"/>